<dbReference type="Pfam" id="PF04030">
    <property type="entry name" value="ALO"/>
    <property type="match status" value="1"/>
</dbReference>
<comment type="caution">
    <text evidence="4">The sequence shown here is derived from an EMBL/GenBank/DDBJ whole genome shotgun (WGS) entry which is preliminary data.</text>
</comment>
<dbReference type="InterPro" id="IPR016169">
    <property type="entry name" value="FAD-bd_PCMH_sub2"/>
</dbReference>
<feature type="region of interest" description="Disordered" evidence="2">
    <location>
        <begin position="1"/>
        <end position="32"/>
    </location>
</feature>
<dbReference type="InterPro" id="IPR007173">
    <property type="entry name" value="ALO_C"/>
</dbReference>
<feature type="compositionally biased region" description="Polar residues" evidence="2">
    <location>
        <begin position="1"/>
        <end position="18"/>
    </location>
</feature>
<organism evidence="4 5">
    <name type="scientific">Kocuria gwangalliensis</name>
    <dbReference type="NCBI Taxonomy" id="501592"/>
    <lineage>
        <taxon>Bacteria</taxon>
        <taxon>Bacillati</taxon>
        <taxon>Actinomycetota</taxon>
        <taxon>Actinomycetes</taxon>
        <taxon>Micrococcales</taxon>
        <taxon>Micrococcaceae</taxon>
        <taxon>Kocuria</taxon>
    </lineage>
</organism>
<accession>A0ABP8XEK7</accession>
<keyword evidence="5" id="KW-1185">Reference proteome</keyword>
<dbReference type="Gene3D" id="3.30.70.2520">
    <property type="match status" value="1"/>
</dbReference>
<dbReference type="InterPro" id="IPR016166">
    <property type="entry name" value="FAD-bd_PCMH"/>
</dbReference>
<evidence type="ECO:0000256" key="2">
    <source>
        <dbReference type="SAM" id="MobiDB-lite"/>
    </source>
</evidence>
<dbReference type="InterPro" id="IPR036318">
    <property type="entry name" value="FAD-bd_PCMH-like_sf"/>
</dbReference>
<dbReference type="Gene3D" id="1.10.45.10">
    <property type="entry name" value="Vanillyl-alcohol Oxidase, Chain A, domain 4"/>
    <property type="match status" value="1"/>
</dbReference>
<dbReference type="RefSeq" id="WP_345311807.1">
    <property type="nucleotide sequence ID" value="NZ_BAABLN010000035.1"/>
</dbReference>
<dbReference type="Pfam" id="PF01565">
    <property type="entry name" value="FAD_binding_4"/>
    <property type="match status" value="1"/>
</dbReference>
<proteinExistence type="predicted"/>
<name>A0ABP8XEK7_9MICC</name>
<dbReference type="Proteomes" id="UP001501446">
    <property type="component" value="Unassembled WGS sequence"/>
</dbReference>
<dbReference type="PIRSF" id="PIRSF000136">
    <property type="entry name" value="LGO_GLO"/>
    <property type="match status" value="1"/>
</dbReference>
<evidence type="ECO:0000256" key="1">
    <source>
        <dbReference type="ARBA" id="ARBA00023002"/>
    </source>
</evidence>
<feature type="domain" description="FAD-binding PCMH-type" evidence="3">
    <location>
        <begin position="36"/>
        <end position="206"/>
    </location>
</feature>
<dbReference type="InterPro" id="IPR006094">
    <property type="entry name" value="Oxid_FAD_bind_N"/>
</dbReference>
<dbReference type="EMBL" id="BAABLN010000035">
    <property type="protein sequence ID" value="GAA4705888.1"/>
    <property type="molecule type" value="Genomic_DNA"/>
</dbReference>
<dbReference type="PANTHER" id="PTHR43762">
    <property type="entry name" value="L-GULONOLACTONE OXIDASE"/>
    <property type="match status" value="1"/>
</dbReference>
<dbReference type="Gene3D" id="3.30.465.10">
    <property type="match status" value="1"/>
</dbReference>
<evidence type="ECO:0000313" key="5">
    <source>
        <dbReference type="Proteomes" id="UP001501446"/>
    </source>
</evidence>
<keyword evidence="1" id="KW-0560">Oxidoreductase</keyword>
<dbReference type="NCBIfam" id="TIGR01679">
    <property type="entry name" value="bact_FAD_ox"/>
    <property type="match status" value="1"/>
</dbReference>
<sequence length="463" mass="50539">MNEQSATPGEPAESSSMTAKAGKAGKDTWRSWGGNLTVKPAVIVRPENTDQVEQVLRDAAAQGLRVRPAGSGQSFSPLVPTSDVLLDATALSGLSSIDTEKQQVTVFGGTTIQQICQILEDHGLALANMPDFTGQTIAGAIATGTHGTGLGQPSLSEQITEITLATPSGELITCSESSHPEMLRAARVHLGVLGVIVSVTIQCVSAFRLHCAEFREPLDRLVDSLAERMSGADHFEFFWMPGRSTVHTRILSRLHRLPDTYTRPASPLSRALRRADDAVLRTSLTSGLGRLASMAPKTVPGLNTLESMSKSSRRYTDVSYRVFTAPRAVRFVSTEYALPLENTAAAFSELKDLVDREGYTLSFPVLVRCSPPEQGYLSPSAGRYTGWISLRQYGKRPYEEFFRAAEHIFLNHGGRPHWGVIHTQTAETLKPMYSNWDDFLAVRSELDPHGLLLNDHTRLLLGL</sequence>
<dbReference type="Gene3D" id="3.30.43.10">
    <property type="entry name" value="Uridine Diphospho-n-acetylenolpyruvylglucosamine Reductase, domain 2"/>
    <property type="match status" value="1"/>
</dbReference>
<dbReference type="PROSITE" id="PS51387">
    <property type="entry name" value="FAD_PCMH"/>
    <property type="match status" value="1"/>
</dbReference>
<dbReference type="SUPFAM" id="SSF56176">
    <property type="entry name" value="FAD-binding/transporter-associated domain-like"/>
    <property type="match status" value="1"/>
</dbReference>
<dbReference type="InterPro" id="IPR016167">
    <property type="entry name" value="FAD-bd_PCMH_sub1"/>
</dbReference>
<evidence type="ECO:0000313" key="4">
    <source>
        <dbReference type="EMBL" id="GAA4705888.1"/>
    </source>
</evidence>
<dbReference type="PANTHER" id="PTHR43762:SF1">
    <property type="entry name" value="D-ARABINONO-1,4-LACTONE OXIDASE"/>
    <property type="match status" value="1"/>
</dbReference>
<protein>
    <submittedName>
        <fullName evidence="4">D-arabinono-1,4-lactone oxidase</fullName>
    </submittedName>
</protein>
<dbReference type="InterPro" id="IPR010031">
    <property type="entry name" value="FAD_lactone_oxidase-like"/>
</dbReference>
<gene>
    <name evidence="4" type="ORF">GCM10025781_26530</name>
</gene>
<reference evidence="5" key="1">
    <citation type="journal article" date="2019" name="Int. J. Syst. Evol. Microbiol.">
        <title>The Global Catalogue of Microorganisms (GCM) 10K type strain sequencing project: providing services to taxonomists for standard genome sequencing and annotation.</title>
        <authorList>
            <consortium name="The Broad Institute Genomics Platform"/>
            <consortium name="The Broad Institute Genome Sequencing Center for Infectious Disease"/>
            <person name="Wu L."/>
            <person name="Ma J."/>
        </authorList>
    </citation>
    <scope>NUCLEOTIDE SEQUENCE [LARGE SCALE GENOMIC DNA]</scope>
    <source>
        <strain evidence="5">JCM 18958</strain>
    </source>
</reference>
<dbReference type="InterPro" id="IPR016171">
    <property type="entry name" value="Vanillyl_alc_oxidase_C-sub2"/>
</dbReference>
<evidence type="ECO:0000259" key="3">
    <source>
        <dbReference type="PROSITE" id="PS51387"/>
    </source>
</evidence>